<dbReference type="SUPFAM" id="SSF53300">
    <property type="entry name" value="vWA-like"/>
    <property type="match status" value="1"/>
</dbReference>
<dbReference type="EMBL" id="CAADEY010000027">
    <property type="protein sequence ID" value="VFJ49857.1"/>
    <property type="molecule type" value="Genomic_DNA"/>
</dbReference>
<organism evidence="5">
    <name type="scientific">Candidatus Kentrum sp. DK</name>
    <dbReference type="NCBI Taxonomy" id="2126562"/>
    <lineage>
        <taxon>Bacteria</taxon>
        <taxon>Pseudomonadati</taxon>
        <taxon>Pseudomonadota</taxon>
        <taxon>Gammaproteobacteria</taxon>
        <taxon>Candidatus Kentrum</taxon>
    </lineage>
</organism>
<evidence type="ECO:0000313" key="5">
    <source>
        <dbReference type="EMBL" id="VFJ49857.1"/>
    </source>
</evidence>
<evidence type="ECO:0000256" key="1">
    <source>
        <dbReference type="SAM" id="MobiDB-lite"/>
    </source>
</evidence>
<dbReference type="InterPro" id="IPR002035">
    <property type="entry name" value="VWF_A"/>
</dbReference>
<gene>
    <name evidence="5" type="ORF">BECKDK2373C_GA0170839_10277</name>
</gene>
<proteinExistence type="predicted"/>
<dbReference type="NCBIfam" id="NF041940">
    <property type="entry name" value="choice_anch_X"/>
    <property type="match status" value="1"/>
</dbReference>
<reference evidence="5" key="1">
    <citation type="submission" date="2019-02" db="EMBL/GenBank/DDBJ databases">
        <authorList>
            <person name="Gruber-Vodicka R. H."/>
            <person name="Seah K. B. B."/>
        </authorList>
    </citation>
    <scope>NUCLEOTIDE SEQUENCE</scope>
    <source>
        <strain evidence="5">BECK_DK161</strain>
    </source>
</reference>
<keyword evidence="2" id="KW-1133">Transmembrane helix</keyword>
<evidence type="ECO:0000259" key="4">
    <source>
        <dbReference type="SMART" id="SM00327"/>
    </source>
</evidence>
<evidence type="ECO:0000256" key="2">
    <source>
        <dbReference type="SAM" id="Phobius"/>
    </source>
</evidence>
<name>A0A450SC56_9GAMM</name>
<keyword evidence="3" id="KW-0732">Signal</keyword>
<feature type="transmembrane region" description="Helical" evidence="2">
    <location>
        <begin position="642"/>
        <end position="663"/>
    </location>
</feature>
<dbReference type="AlphaFoldDB" id="A0A450SC56"/>
<feature type="chain" id="PRO_5019427649" description="VWFA domain-containing protein" evidence="3">
    <location>
        <begin position="22"/>
        <end position="782"/>
    </location>
</feature>
<accession>A0A450SC56</accession>
<dbReference type="SMART" id="SM00327">
    <property type="entry name" value="VWA"/>
    <property type="match status" value="1"/>
</dbReference>
<feature type="signal peptide" evidence="3">
    <location>
        <begin position="1"/>
        <end position="21"/>
    </location>
</feature>
<protein>
    <recommendedName>
        <fullName evidence="4">VWFA domain-containing protein</fullName>
    </recommendedName>
</protein>
<keyword evidence="2" id="KW-0472">Membrane</keyword>
<feature type="region of interest" description="Disordered" evidence="1">
    <location>
        <begin position="238"/>
        <end position="263"/>
    </location>
</feature>
<keyword evidence="2" id="KW-0812">Transmembrane</keyword>
<sequence length="782" mass="83789">MRSVIVALAMLLALVSGGGHAEEKHVAVIVDTSGSMSNNDRARYTVQVGKILADLLGDNDVLTVTRLPHSGGCSDGVDTGLMFRFDPKNRVASKRDLDGRIQYAGNNAFAPAIKTAAQDLDRSPNRKRMLLIVADSGGLDCPAISNPDLMALKKSGVTIAAINLGSHTGAFDTNPAFDFAEPAPDAPGLIDALAKVYQRFLGSEQVQTGRAADTIEVGISPLVDEAFLVVAADGPVSELESPSGNPSAAKVVPDYRGGGETMGGDGRTRGYRILRLVKPEAGSWRFSVDTQGNEAGWMLIQDSSLALELVSDTRVPKDIEVPIRIAVIDSRDGNKVTDPAVLALLAVRVEIEGQDVALLDDGSVPGDIPGDGVYAGLGTFTQLGKVPMPARLDSNSLSHRRVFSMDVVNASWRLDADVPEAVFMGDPLTLLVTTQPKGLPDLLSPPDRIEASIGSEIVTLRDDGTQGDAAAGDGHYTGIWRPQEMGQVKVVFTAHGGSPAASVEKTVEVSGVLDLGEAIPIDFGTIESHTESKGLLDLTSATVKGRYPARIESDIDLNGAVAEIKIGDDWVYPNTGAAEIELSHDGPRTWPVRVRAGWCLPNTEIPEPFHLTVNGEGPDGQSVELRIPISIQLSPSTWLECWWWILVIAILIALCIFIIYGYIWPARFPPEAGLQISPEEDLNEGFFHPIRGTRGAGAGFYRHARIYLQPDFRLSRHHQGAMARLIAGRGTIRLSPIGGALIEWQSVDGEWLVLGDEGGFFMPGVLYRGGEGQLFFELRSRG</sequence>
<dbReference type="Gene3D" id="3.40.50.410">
    <property type="entry name" value="von Willebrand factor, type A domain"/>
    <property type="match status" value="1"/>
</dbReference>
<evidence type="ECO:0000256" key="3">
    <source>
        <dbReference type="SAM" id="SignalP"/>
    </source>
</evidence>
<feature type="domain" description="VWFA" evidence="4">
    <location>
        <begin position="23"/>
        <end position="198"/>
    </location>
</feature>
<dbReference type="InterPro" id="IPR036465">
    <property type="entry name" value="vWFA_dom_sf"/>
</dbReference>